<accession>B8BXK4</accession>
<dbReference type="PaxDb" id="35128-Thaps3361"/>
<gene>
    <name evidence="3" type="ORF">THAPSDRAFT_3361</name>
</gene>
<keyword evidence="4" id="KW-1185">Reference proteome</keyword>
<feature type="coiled-coil region" evidence="1">
    <location>
        <begin position="380"/>
        <end position="449"/>
    </location>
</feature>
<evidence type="ECO:0000313" key="3">
    <source>
        <dbReference type="EMBL" id="EED93719.1"/>
    </source>
</evidence>
<protein>
    <submittedName>
        <fullName evidence="3">Uncharacterized protein</fullName>
    </submittedName>
</protein>
<feature type="compositionally biased region" description="Low complexity" evidence="2">
    <location>
        <begin position="31"/>
        <end position="42"/>
    </location>
</feature>
<feature type="coiled-coil region" evidence="1">
    <location>
        <begin position="531"/>
        <end position="582"/>
    </location>
</feature>
<feature type="region of interest" description="Disordered" evidence="2">
    <location>
        <begin position="1"/>
        <end position="109"/>
    </location>
</feature>
<feature type="compositionally biased region" description="Acidic residues" evidence="2">
    <location>
        <begin position="1"/>
        <end position="10"/>
    </location>
</feature>
<evidence type="ECO:0000313" key="4">
    <source>
        <dbReference type="Proteomes" id="UP000001449"/>
    </source>
</evidence>
<proteinExistence type="predicted"/>
<feature type="coiled-coil region" evidence="1">
    <location>
        <begin position="299"/>
        <end position="354"/>
    </location>
</feature>
<dbReference type="Proteomes" id="UP000001449">
    <property type="component" value="Chromosome 3"/>
</dbReference>
<dbReference type="InParanoid" id="B8BXK4"/>
<dbReference type="HOGENOM" id="CLU_289604_0_0_1"/>
<dbReference type="EMBL" id="CM000640">
    <property type="protein sequence ID" value="EED93719.1"/>
    <property type="molecule type" value="Genomic_DNA"/>
</dbReference>
<dbReference type="eggNOG" id="ENOG502TARS">
    <property type="taxonomic scope" value="Eukaryota"/>
</dbReference>
<reference evidence="3 4" key="2">
    <citation type="journal article" date="2008" name="Nature">
        <title>The Phaeodactylum genome reveals the evolutionary history of diatom genomes.</title>
        <authorList>
            <person name="Bowler C."/>
            <person name="Allen A.E."/>
            <person name="Badger J.H."/>
            <person name="Grimwood J."/>
            <person name="Jabbari K."/>
            <person name="Kuo A."/>
            <person name="Maheswari U."/>
            <person name="Martens C."/>
            <person name="Maumus F."/>
            <person name="Otillar R.P."/>
            <person name="Rayko E."/>
            <person name="Salamov A."/>
            <person name="Vandepoele K."/>
            <person name="Beszteri B."/>
            <person name="Gruber A."/>
            <person name="Heijde M."/>
            <person name="Katinka M."/>
            <person name="Mock T."/>
            <person name="Valentin K."/>
            <person name="Verret F."/>
            <person name="Berges J.A."/>
            <person name="Brownlee C."/>
            <person name="Cadoret J.P."/>
            <person name="Chiovitti A."/>
            <person name="Choi C.J."/>
            <person name="Coesel S."/>
            <person name="De Martino A."/>
            <person name="Detter J.C."/>
            <person name="Durkin C."/>
            <person name="Falciatore A."/>
            <person name="Fournet J."/>
            <person name="Haruta M."/>
            <person name="Huysman M.J."/>
            <person name="Jenkins B.D."/>
            <person name="Jiroutova K."/>
            <person name="Jorgensen R.E."/>
            <person name="Joubert Y."/>
            <person name="Kaplan A."/>
            <person name="Kroger N."/>
            <person name="Kroth P.G."/>
            <person name="La Roche J."/>
            <person name="Lindquist E."/>
            <person name="Lommer M."/>
            <person name="Martin-Jezequel V."/>
            <person name="Lopez P.J."/>
            <person name="Lucas S."/>
            <person name="Mangogna M."/>
            <person name="McGinnis K."/>
            <person name="Medlin L.K."/>
            <person name="Montsant A."/>
            <person name="Oudot-Le Secq M.P."/>
            <person name="Napoli C."/>
            <person name="Obornik M."/>
            <person name="Parker M.S."/>
            <person name="Petit J.L."/>
            <person name="Porcel B.M."/>
            <person name="Poulsen N."/>
            <person name="Robison M."/>
            <person name="Rychlewski L."/>
            <person name="Rynearson T.A."/>
            <person name="Schmutz J."/>
            <person name="Shapiro H."/>
            <person name="Siaut M."/>
            <person name="Stanley M."/>
            <person name="Sussman M.R."/>
            <person name="Taylor A.R."/>
            <person name="Vardi A."/>
            <person name="von Dassow P."/>
            <person name="Vyverman W."/>
            <person name="Willis A."/>
            <person name="Wyrwicz L.S."/>
            <person name="Rokhsar D.S."/>
            <person name="Weissenbach J."/>
            <person name="Armbrust E.V."/>
            <person name="Green B.R."/>
            <person name="Van de Peer Y."/>
            <person name="Grigoriev I.V."/>
        </authorList>
    </citation>
    <scope>NUCLEOTIDE SEQUENCE [LARGE SCALE GENOMIC DNA]</scope>
    <source>
        <strain evidence="3 4">CCMP1335</strain>
    </source>
</reference>
<reference evidence="3 4" key="1">
    <citation type="journal article" date="2004" name="Science">
        <title>The genome of the diatom Thalassiosira pseudonana: ecology, evolution, and metabolism.</title>
        <authorList>
            <person name="Armbrust E.V."/>
            <person name="Berges J.A."/>
            <person name="Bowler C."/>
            <person name="Green B.R."/>
            <person name="Martinez D."/>
            <person name="Putnam N.H."/>
            <person name="Zhou S."/>
            <person name="Allen A.E."/>
            <person name="Apt K.E."/>
            <person name="Bechner M."/>
            <person name="Brzezinski M.A."/>
            <person name="Chaal B.K."/>
            <person name="Chiovitti A."/>
            <person name="Davis A.K."/>
            <person name="Demarest M.S."/>
            <person name="Detter J.C."/>
            <person name="Glavina T."/>
            <person name="Goodstein D."/>
            <person name="Hadi M.Z."/>
            <person name="Hellsten U."/>
            <person name="Hildebrand M."/>
            <person name="Jenkins B.D."/>
            <person name="Jurka J."/>
            <person name="Kapitonov V.V."/>
            <person name="Kroger N."/>
            <person name="Lau W.W."/>
            <person name="Lane T.W."/>
            <person name="Larimer F.W."/>
            <person name="Lippmeier J.C."/>
            <person name="Lucas S."/>
            <person name="Medina M."/>
            <person name="Montsant A."/>
            <person name="Obornik M."/>
            <person name="Parker M.S."/>
            <person name="Palenik B."/>
            <person name="Pazour G.J."/>
            <person name="Richardson P.M."/>
            <person name="Rynearson T.A."/>
            <person name="Saito M.A."/>
            <person name="Schwartz D.C."/>
            <person name="Thamatrakoln K."/>
            <person name="Valentin K."/>
            <person name="Vardi A."/>
            <person name="Wilkerson F.P."/>
            <person name="Rokhsar D.S."/>
        </authorList>
    </citation>
    <scope>NUCLEOTIDE SEQUENCE [LARGE SCALE GENOMIC DNA]</scope>
    <source>
        <strain evidence="3 4">CCMP1335</strain>
    </source>
</reference>
<feature type="coiled-coil region" evidence="1">
    <location>
        <begin position="607"/>
        <end position="933"/>
    </location>
</feature>
<keyword evidence="1" id="KW-0175">Coiled coil</keyword>
<feature type="compositionally biased region" description="Polar residues" evidence="2">
    <location>
        <begin position="52"/>
        <end position="62"/>
    </location>
</feature>
<dbReference type="KEGG" id="tps:THAPSDRAFT_3361"/>
<evidence type="ECO:0000256" key="2">
    <source>
        <dbReference type="SAM" id="MobiDB-lite"/>
    </source>
</evidence>
<feature type="region of interest" description="Disordered" evidence="2">
    <location>
        <begin position="1034"/>
        <end position="1059"/>
    </location>
</feature>
<dbReference type="STRING" id="35128.B8BXK4"/>
<evidence type="ECO:0000256" key="1">
    <source>
        <dbReference type="SAM" id="Coils"/>
    </source>
</evidence>
<name>B8BXK4_THAPS</name>
<organism evidence="3 4">
    <name type="scientific">Thalassiosira pseudonana</name>
    <name type="common">Marine diatom</name>
    <name type="synonym">Cyclotella nana</name>
    <dbReference type="NCBI Taxonomy" id="35128"/>
    <lineage>
        <taxon>Eukaryota</taxon>
        <taxon>Sar</taxon>
        <taxon>Stramenopiles</taxon>
        <taxon>Ochrophyta</taxon>
        <taxon>Bacillariophyta</taxon>
        <taxon>Coscinodiscophyceae</taxon>
        <taxon>Thalassiosirophycidae</taxon>
        <taxon>Thalassiosirales</taxon>
        <taxon>Thalassiosiraceae</taxon>
        <taxon>Thalassiosira</taxon>
    </lineage>
</organism>
<dbReference type="RefSeq" id="XP_002288283.1">
    <property type="nucleotide sequence ID" value="XM_002288247.1"/>
</dbReference>
<dbReference type="OMA" id="MIWQMIC"/>
<dbReference type="GeneID" id="7441717"/>
<sequence length="1059" mass="120168">MVFSFIDEEPPPTILTNADNKIKYEEPDWYPAPNANQQGRQQQQHHDSRGDNYNTSRGNNSLAGDERDTRMPGNNFQYPRGAGVAMSPRGHPNGGGYQPQSPRQFHPPSPLHQFQQYAVSYATNENAPYLAAIKAVNDSMSANSSKGSITALRGLWKVFDASVCELGGELNESLSNKAIFEGELLIRVYHVLFCLRIIFPTHAYICIIHCSFIKLACVLQETSQRQGKTVSEYEKKIDAANRRQHYEANLKNTMLRLRGSFADVLLGVKKDIQASIDKRASEMEKDFNKKIASKTKEIDKQIEMSNREADLEIKRLNNELQKAELIVARIQSEMAEEREHVRRAIEQAEKGREEAVLKLSSTLETLHNACASAQTSEKKCRDAEMLLQQAISTQKDLEEAASLENERGGLLQQKLDEEVKIKRNLMNVQQEMEQHLALERERADLLQQEFDMAISTKQEVLRSMQELENHKNEELAGASRMNLQLREQLKHANEAGALLNEKIGRLQPHLNMVTAEKTQLNTALNSCKDQLDKTIEMNGLLNAKVQRLEAQIDEQSVWKDQLDKTIEMNGLLNAKVQRLEAQIDEQSVWKDQLDKTIEMNSLLASKASRLEAQVEDQTLELQAAKLSEADVEASLSETLQLSEDLTARLNALKNEKQVLAEKLQEESREKRQNADSLREATQLVSEFEDVIRELKKASAEKSEQLKETTKQLEVLKPKAQKLQEIQVLKDVLESERDSLREKLEKSEEEYTADRDKIAEALLGFNEEMTNAETKIKGVLDELEKEKAKVKALTEENENLSNKVDVQKLQLEVDRLKEELETKNTTHEQELGVFQEAIKILQVKLAEGELAMKSANNESDEAKIKDIKQQWLASLGSQKGKYDVIVERKELEVSQLKKALIKERSRLTKLEVVCVKARKDLLRLRDQKKSLEASLQKSIDFIKDLKYQKSMESVDDYSTRPQSSRKHQKNGILAGGVSIEDYDDVCFPIIDAVIDPRHAKMIANGQQLVQNEIKELGGDLEDLLTCIETQLSCGGDEDRTKPRKATKGSAEQFVTSTNSW</sequence>
<dbReference type="AlphaFoldDB" id="B8BXK4"/>